<dbReference type="GeneID" id="86155794"/>
<dbReference type="NCBIfam" id="TIGR01552">
    <property type="entry name" value="phd_fam"/>
    <property type="match status" value="1"/>
</dbReference>
<comment type="similarity">
    <text evidence="1 2">Belongs to the phD/YefM antitoxin family.</text>
</comment>
<dbReference type="RefSeq" id="WP_135710235.1">
    <property type="nucleotide sequence ID" value="NZ_CABFKI010000008.1"/>
</dbReference>
<dbReference type="EMBL" id="CABFKI010000008">
    <property type="protein sequence ID" value="VTU08356.1"/>
    <property type="molecule type" value="Genomic_DNA"/>
</dbReference>
<sequence length="87" mass="9846">MLIQSAENVNIHEAKTHFSRLVDEVKRFGKPIVIAKSGKPQVKIVPLDNVPNGSRFGFMKNQSVNIPENFDRLYEDEIAAMFEGKSE</sequence>
<organism evidence="3 4">
    <name type="scientific">Actinobacillus porcinus</name>
    <dbReference type="NCBI Taxonomy" id="51048"/>
    <lineage>
        <taxon>Bacteria</taxon>
        <taxon>Pseudomonadati</taxon>
        <taxon>Pseudomonadota</taxon>
        <taxon>Gammaproteobacteria</taxon>
        <taxon>Pasteurellales</taxon>
        <taxon>Pasteurellaceae</taxon>
        <taxon>Actinobacillus</taxon>
    </lineage>
</organism>
<comment type="function">
    <text evidence="2">Antitoxin component of a type II toxin-antitoxin (TA) system.</text>
</comment>
<dbReference type="Pfam" id="PF02604">
    <property type="entry name" value="PhdYeFM_antitox"/>
    <property type="match status" value="1"/>
</dbReference>
<evidence type="ECO:0000313" key="3">
    <source>
        <dbReference type="EMBL" id="VTU08356.1"/>
    </source>
</evidence>
<keyword evidence="4" id="KW-1185">Reference proteome</keyword>
<name>A0ABY6TKA1_9PAST</name>
<dbReference type="Proteomes" id="UP000308167">
    <property type="component" value="Unassembled WGS sequence"/>
</dbReference>
<gene>
    <name evidence="3" type="ORF">SAMEA1410922_01396</name>
</gene>
<reference evidence="3 4" key="1">
    <citation type="submission" date="2019-05" db="EMBL/GenBank/DDBJ databases">
        <authorList>
            <consortium name="Pathogen Informatics"/>
        </authorList>
    </citation>
    <scope>NUCLEOTIDE SEQUENCE [LARGE SCALE GENOMIC DNA]</scope>
    <source>
        <strain evidence="3 4">NM319</strain>
    </source>
</reference>
<dbReference type="SUPFAM" id="SSF143120">
    <property type="entry name" value="YefM-like"/>
    <property type="match status" value="1"/>
</dbReference>
<evidence type="ECO:0000256" key="1">
    <source>
        <dbReference type="ARBA" id="ARBA00009981"/>
    </source>
</evidence>
<comment type="caution">
    <text evidence="3">The sequence shown here is derived from an EMBL/GenBank/DDBJ whole genome shotgun (WGS) entry which is preliminary data.</text>
</comment>
<dbReference type="InterPro" id="IPR036165">
    <property type="entry name" value="YefM-like_sf"/>
</dbReference>
<dbReference type="Gene3D" id="3.40.1620.10">
    <property type="entry name" value="YefM-like domain"/>
    <property type="match status" value="1"/>
</dbReference>
<evidence type="ECO:0000313" key="4">
    <source>
        <dbReference type="Proteomes" id="UP000308167"/>
    </source>
</evidence>
<accession>A0ABY6TKA1</accession>
<evidence type="ECO:0000256" key="2">
    <source>
        <dbReference type="RuleBase" id="RU362080"/>
    </source>
</evidence>
<protein>
    <recommendedName>
        <fullName evidence="2">Antitoxin</fullName>
    </recommendedName>
</protein>
<proteinExistence type="inferred from homology"/>
<dbReference type="InterPro" id="IPR006442">
    <property type="entry name" value="Antitoxin_Phd/YefM"/>
</dbReference>